<comment type="caution">
    <text evidence="1">The sequence shown here is derived from an EMBL/GenBank/DDBJ whole genome shotgun (WGS) entry which is preliminary data.</text>
</comment>
<accession>A0A2R6NLK4</accession>
<sequence length="177" mass="19677">MKAALVASQDFQGGHYTTPPYQGIRAFGIVGNAWSSSQAWFRNRHHLENGKYKDFEDFLRAEGENMFLTWDANDMLTLLRTWQLGDISRVSTTNTSLQGDLVGVLGNISAKALIMPCKTDLWFSPDDSALEVAAMKNGIAKLVVIPSNWGHMAGGWANDEDVQFVKEQVKVFFAEST</sequence>
<reference evidence="1 2" key="1">
    <citation type="submission" date="2018-02" db="EMBL/GenBank/DDBJ databases">
        <title>Genome sequence of the basidiomycete white-rot fungus Phlebia centrifuga.</title>
        <authorList>
            <person name="Granchi Z."/>
            <person name="Peng M."/>
            <person name="de Vries R.P."/>
            <person name="Hilden K."/>
            <person name="Makela M.R."/>
            <person name="Grigoriev I."/>
            <person name="Riley R."/>
        </authorList>
    </citation>
    <scope>NUCLEOTIDE SEQUENCE [LARGE SCALE GENOMIC DNA]</scope>
    <source>
        <strain evidence="1 2">FBCC195</strain>
    </source>
</reference>
<evidence type="ECO:0000313" key="1">
    <source>
        <dbReference type="EMBL" id="PSR73192.1"/>
    </source>
</evidence>
<dbReference type="Gene3D" id="3.40.50.1820">
    <property type="entry name" value="alpha/beta hydrolase"/>
    <property type="match status" value="1"/>
</dbReference>
<dbReference type="Proteomes" id="UP000186601">
    <property type="component" value="Unassembled WGS sequence"/>
</dbReference>
<gene>
    <name evidence="1" type="ORF">PHLCEN_2v10913</name>
</gene>
<dbReference type="SUPFAM" id="SSF53474">
    <property type="entry name" value="alpha/beta-Hydrolases"/>
    <property type="match status" value="1"/>
</dbReference>
<evidence type="ECO:0000313" key="2">
    <source>
        <dbReference type="Proteomes" id="UP000186601"/>
    </source>
</evidence>
<dbReference type="InterPro" id="IPR008220">
    <property type="entry name" value="HAT_MetX-like"/>
</dbReference>
<name>A0A2R6NLK4_9APHY</name>
<proteinExistence type="predicted"/>
<dbReference type="AlphaFoldDB" id="A0A2R6NLK4"/>
<dbReference type="EMBL" id="MLYV02001096">
    <property type="protein sequence ID" value="PSR73192.1"/>
    <property type="molecule type" value="Genomic_DNA"/>
</dbReference>
<dbReference type="InterPro" id="IPR029058">
    <property type="entry name" value="AB_hydrolase_fold"/>
</dbReference>
<dbReference type="PANTHER" id="PTHR32268:SF15">
    <property type="entry name" value="HOMOSERINE ACETYLTRANSFERASE FAMILY PROTEIN (AFU_ORTHOLOGUE AFUA_1G15350)"/>
    <property type="match status" value="1"/>
</dbReference>
<dbReference type="PANTHER" id="PTHR32268">
    <property type="entry name" value="HOMOSERINE O-ACETYLTRANSFERASE"/>
    <property type="match status" value="1"/>
</dbReference>
<dbReference type="STRING" id="98765.A0A2R6NLK4"/>
<dbReference type="GO" id="GO:0016747">
    <property type="term" value="F:acyltransferase activity, transferring groups other than amino-acyl groups"/>
    <property type="evidence" value="ECO:0007669"/>
    <property type="project" value="InterPro"/>
</dbReference>
<organism evidence="1 2">
    <name type="scientific">Hermanssonia centrifuga</name>
    <dbReference type="NCBI Taxonomy" id="98765"/>
    <lineage>
        <taxon>Eukaryota</taxon>
        <taxon>Fungi</taxon>
        <taxon>Dikarya</taxon>
        <taxon>Basidiomycota</taxon>
        <taxon>Agaricomycotina</taxon>
        <taxon>Agaricomycetes</taxon>
        <taxon>Polyporales</taxon>
        <taxon>Meruliaceae</taxon>
        <taxon>Hermanssonia</taxon>
    </lineage>
</organism>
<dbReference type="OrthoDB" id="9972683at2759"/>
<keyword evidence="2" id="KW-1185">Reference proteome</keyword>
<protein>
    <submittedName>
        <fullName evidence="1">Uncharacterized protein</fullName>
    </submittedName>
</protein>